<dbReference type="OrthoDB" id="809632at2759"/>
<gene>
    <name evidence="1" type="ORF">POTOM_028919</name>
</gene>
<evidence type="ECO:0000313" key="1">
    <source>
        <dbReference type="EMBL" id="KAG6767705.1"/>
    </source>
</evidence>
<proteinExistence type="predicted"/>
<dbReference type="AlphaFoldDB" id="A0A8X8CVA0"/>
<comment type="caution">
    <text evidence="1">The sequence shown here is derived from an EMBL/GenBank/DDBJ whole genome shotgun (WGS) entry which is preliminary data.</text>
</comment>
<dbReference type="GO" id="GO:0016628">
    <property type="term" value="F:oxidoreductase activity, acting on the CH-CH group of donors, NAD or NADP as acceptor"/>
    <property type="evidence" value="ECO:0007669"/>
    <property type="project" value="InterPro"/>
</dbReference>
<dbReference type="InterPro" id="IPR045010">
    <property type="entry name" value="MDR_fam"/>
</dbReference>
<name>A0A8X8CVA0_POPTO</name>
<dbReference type="PANTHER" id="PTHR43205">
    <property type="entry name" value="PROSTAGLANDIN REDUCTASE"/>
    <property type="match status" value="1"/>
</dbReference>
<dbReference type="EMBL" id="JAAWWB010000014">
    <property type="protein sequence ID" value="KAG6767705.1"/>
    <property type="molecule type" value="Genomic_DNA"/>
</dbReference>
<evidence type="ECO:0000313" key="2">
    <source>
        <dbReference type="Proteomes" id="UP000886885"/>
    </source>
</evidence>
<dbReference type="PANTHER" id="PTHR43205:SF7">
    <property type="entry name" value="PROSTAGLANDIN REDUCTASE 1"/>
    <property type="match status" value="1"/>
</dbReference>
<organism evidence="1 2">
    <name type="scientific">Populus tomentosa</name>
    <name type="common">Chinese white poplar</name>
    <dbReference type="NCBI Taxonomy" id="118781"/>
    <lineage>
        <taxon>Eukaryota</taxon>
        <taxon>Viridiplantae</taxon>
        <taxon>Streptophyta</taxon>
        <taxon>Embryophyta</taxon>
        <taxon>Tracheophyta</taxon>
        <taxon>Spermatophyta</taxon>
        <taxon>Magnoliopsida</taxon>
        <taxon>eudicotyledons</taxon>
        <taxon>Gunneridae</taxon>
        <taxon>Pentapetalae</taxon>
        <taxon>rosids</taxon>
        <taxon>fabids</taxon>
        <taxon>Malpighiales</taxon>
        <taxon>Salicaceae</taxon>
        <taxon>Saliceae</taxon>
        <taxon>Populus</taxon>
    </lineage>
</organism>
<keyword evidence="2" id="KW-1185">Reference proteome</keyword>
<sequence length="100" mass="10913">MKLLSSYIVFVIDFSDTVNELEPSCFPQRIDINFENVGGKMLGAVLPNMRVHGTYTKFLDFVLPYVGDEKMGLKGALPAALESLFTGLSIGKGVVVVARD</sequence>
<reference evidence="1" key="1">
    <citation type="journal article" date="2020" name="bioRxiv">
        <title>Hybrid origin of Populus tomentosa Carr. identified through genome sequencing and phylogenomic analysis.</title>
        <authorList>
            <person name="An X."/>
            <person name="Gao K."/>
            <person name="Chen Z."/>
            <person name="Li J."/>
            <person name="Yang X."/>
            <person name="Yang X."/>
            <person name="Zhou J."/>
            <person name="Guo T."/>
            <person name="Zhao T."/>
            <person name="Huang S."/>
            <person name="Miao D."/>
            <person name="Khan W.U."/>
            <person name="Rao P."/>
            <person name="Ye M."/>
            <person name="Lei B."/>
            <person name="Liao W."/>
            <person name="Wang J."/>
            <person name="Ji L."/>
            <person name="Li Y."/>
            <person name="Guo B."/>
            <person name="Mustafa N.S."/>
            <person name="Li S."/>
            <person name="Yun Q."/>
            <person name="Keller S.R."/>
            <person name="Mao J."/>
            <person name="Zhang R."/>
            <person name="Strauss S.H."/>
        </authorList>
    </citation>
    <scope>NUCLEOTIDE SEQUENCE</scope>
    <source>
        <strain evidence="1">GM15</strain>
        <tissue evidence="1">Leaf</tissue>
    </source>
</reference>
<dbReference type="Proteomes" id="UP000886885">
    <property type="component" value="Chromosome 7D"/>
</dbReference>
<protein>
    <submittedName>
        <fullName evidence="1">Uncharacterized protein</fullName>
    </submittedName>
</protein>
<accession>A0A8X8CVA0</accession>